<name>A0A6J2WT36_CHACN</name>
<keyword evidence="7" id="KW-1185">Reference proteome</keyword>
<dbReference type="GO" id="GO:0003735">
    <property type="term" value="F:structural constituent of ribosome"/>
    <property type="evidence" value="ECO:0007669"/>
    <property type="project" value="InterPro"/>
</dbReference>
<evidence type="ECO:0000256" key="4">
    <source>
        <dbReference type="ARBA" id="ARBA00023128"/>
    </source>
</evidence>
<reference evidence="8" key="1">
    <citation type="submission" date="2025-08" db="UniProtKB">
        <authorList>
            <consortium name="RefSeq"/>
        </authorList>
    </citation>
    <scope>IDENTIFICATION</scope>
</reference>
<dbReference type="AlphaFoldDB" id="A0A6J2WT36"/>
<organism evidence="7 8">
    <name type="scientific">Chanos chanos</name>
    <name type="common">Milkfish</name>
    <name type="synonym">Mugil chanos</name>
    <dbReference type="NCBI Taxonomy" id="29144"/>
    <lineage>
        <taxon>Eukaryota</taxon>
        <taxon>Metazoa</taxon>
        <taxon>Chordata</taxon>
        <taxon>Craniata</taxon>
        <taxon>Vertebrata</taxon>
        <taxon>Euteleostomi</taxon>
        <taxon>Actinopterygii</taxon>
        <taxon>Neopterygii</taxon>
        <taxon>Teleostei</taxon>
        <taxon>Ostariophysi</taxon>
        <taxon>Gonorynchiformes</taxon>
        <taxon>Chanidae</taxon>
        <taxon>Chanos</taxon>
    </lineage>
</organism>
<dbReference type="RefSeq" id="XP_030647420.1">
    <property type="nucleotide sequence ID" value="XM_030791560.1"/>
</dbReference>
<dbReference type="Gene3D" id="6.10.330.20">
    <property type="match status" value="1"/>
</dbReference>
<keyword evidence="4" id="KW-0496">Mitochondrion</keyword>
<dbReference type="Proteomes" id="UP000504632">
    <property type="component" value="Chromosome 14"/>
</dbReference>
<keyword evidence="3" id="KW-0689">Ribosomal protein</keyword>
<sequence length="254" mass="30152">MAASSMGRLVTLCRQFQRVVNISAPVQAQYSTHTLTRYQCFSKRQLCEPPWLSNTGNSAQCRLLHTSTIRMGLEEFFDIPENWGEPTVKSGAPWTAKQLRLKSNEDLHKLWYVLLKEKNMLLSIEQEAKRQRVQMPSPERIKKVERSMTRLDTVVQEREDALRLLQTGQEKARPGAWRKNMFGKNLWHRFKEYPIPWHLNKRYKRTSYFTPSFVSPYTRLFIEKQLKAKMRKQRRERQERQKLAKIFPKTSAHA</sequence>
<comment type="subcellular location">
    <subcellularLocation>
        <location evidence="1">Mitochondrion</location>
    </subcellularLocation>
</comment>
<proteinExistence type="inferred from homology"/>
<dbReference type="PANTHER" id="PTHR21183">
    <property type="entry name" value="RIBOSOMAL PROTEIN L47, MITOCHONDRIAL-RELATED"/>
    <property type="match status" value="1"/>
</dbReference>
<keyword evidence="5" id="KW-0687">Ribonucleoprotein</keyword>
<dbReference type="GO" id="GO:0005762">
    <property type="term" value="C:mitochondrial large ribosomal subunit"/>
    <property type="evidence" value="ECO:0007669"/>
    <property type="project" value="TreeGrafter"/>
</dbReference>
<dbReference type="Pfam" id="PF06984">
    <property type="entry name" value="MRP-L47"/>
    <property type="match status" value="1"/>
</dbReference>
<evidence type="ECO:0000256" key="3">
    <source>
        <dbReference type="ARBA" id="ARBA00022980"/>
    </source>
</evidence>
<accession>A0A6J2WT36</accession>
<dbReference type="InterPro" id="IPR036049">
    <property type="entry name" value="Ribosomal_uL29_sf"/>
</dbReference>
<evidence type="ECO:0000256" key="5">
    <source>
        <dbReference type="ARBA" id="ARBA00023274"/>
    </source>
</evidence>
<dbReference type="GO" id="GO:0032543">
    <property type="term" value="P:mitochondrial translation"/>
    <property type="evidence" value="ECO:0007669"/>
    <property type="project" value="TreeGrafter"/>
</dbReference>
<evidence type="ECO:0000313" key="8">
    <source>
        <dbReference type="RefSeq" id="XP_030647420.1"/>
    </source>
</evidence>
<evidence type="ECO:0000313" key="7">
    <source>
        <dbReference type="Proteomes" id="UP000504632"/>
    </source>
</evidence>
<dbReference type="PANTHER" id="PTHR21183:SF18">
    <property type="entry name" value="LARGE RIBOSOMAL SUBUNIT PROTEIN UL29M"/>
    <property type="match status" value="1"/>
</dbReference>
<evidence type="ECO:0000256" key="1">
    <source>
        <dbReference type="ARBA" id="ARBA00004173"/>
    </source>
</evidence>
<dbReference type="SUPFAM" id="SSF46561">
    <property type="entry name" value="Ribosomal protein L29 (L29p)"/>
    <property type="match status" value="1"/>
</dbReference>
<dbReference type="GeneID" id="115827664"/>
<protein>
    <recommendedName>
        <fullName evidence="6">Large ribosomal subunit protein uL29m</fullName>
    </recommendedName>
</protein>
<dbReference type="OrthoDB" id="270763at2759"/>
<dbReference type="InterPro" id="IPR038340">
    <property type="entry name" value="MRP-L47_sf"/>
</dbReference>
<dbReference type="InParanoid" id="A0A6J2WT36"/>
<evidence type="ECO:0000256" key="2">
    <source>
        <dbReference type="ARBA" id="ARBA00009254"/>
    </source>
</evidence>
<dbReference type="InterPro" id="IPR010729">
    <property type="entry name" value="Ribosomal_uL29_mit"/>
</dbReference>
<dbReference type="CTD" id="57129"/>
<comment type="similarity">
    <text evidence="2">Belongs to the universal ribosomal protein uL29 family.</text>
</comment>
<evidence type="ECO:0000256" key="6">
    <source>
        <dbReference type="ARBA" id="ARBA00035289"/>
    </source>
</evidence>
<gene>
    <name evidence="8" type="primary">mrpl47</name>
</gene>
<dbReference type="FunCoup" id="A0A6J2WT36">
    <property type="interactions" value="1098"/>
</dbReference>